<dbReference type="AlphaFoldDB" id="A0AAV2TKN5"/>
<feature type="region of interest" description="Disordered" evidence="1">
    <location>
        <begin position="213"/>
        <end position="235"/>
    </location>
</feature>
<accession>A0AAV2TKN5</accession>
<reference evidence="2" key="1">
    <citation type="submission" date="2024-06" db="EMBL/GenBank/DDBJ databases">
        <authorList>
            <person name="Liu X."/>
            <person name="Lenzi L."/>
            <person name="Haldenby T S."/>
            <person name="Uol C."/>
        </authorList>
    </citation>
    <scope>NUCLEOTIDE SEQUENCE</scope>
</reference>
<dbReference type="Proteomes" id="UP001497525">
    <property type="component" value="Unassembled WGS sequence"/>
</dbReference>
<sequence>MVGETDVQVKEGFNAILIHSFDVEYTEGVDAATIAENLARSKRQSKSLVTVQPVKFSVEDKFVLLDKPLWWHGNSEQRLPYRQLDDIFVFENDTKLFAFNISSKSAKRRRVLVFQVKNKRRRSFVVELIRKQKLQYEMYVENNLRNVEYKHFGASSLKDTNAATRRGTVDTVISQLSWSSQTLTSISSDTPATSPIPRTHYSRNLNNLQRTSYTEARERPKHRRGFSPDYLTRPHSAFPRYDGHSHTQMEEEGTQMDLWTDGLALRSVKMTQTPTGLNFMRVKRNSLPRSSFIELTKNSRAQQTQSLARIDLSSLDLPYQADKRTQTPILREPETSKSLTTVSLVQAMSPQQRIMRTNGEAAGSAYLLDKSIEFCELKPRNLAKIKPNGSHYCYVIQKNHGSYYHRM</sequence>
<dbReference type="EMBL" id="CAXLJL010000367">
    <property type="protein sequence ID" value="CAL5136968.1"/>
    <property type="molecule type" value="Genomic_DNA"/>
</dbReference>
<organism evidence="2 3">
    <name type="scientific">Calicophoron daubneyi</name>
    <name type="common">Rumen fluke</name>
    <name type="synonym">Paramphistomum daubneyi</name>
    <dbReference type="NCBI Taxonomy" id="300641"/>
    <lineage>
        <taxon>Eukaryota</taxon>
        <taxon>Metazoa</taxon>
        <taxon>Spiralia</taxon>
        <taxon>Lophotrochozoa</taxon>
        <taxon>Platyhelminthes</taxon>
        <taxon>Trematoda</taxon>
        <taxon>Digenea</taxon>
        <taxon>Plagiorchiida</taxon>
        <taxon>Pronocephalata</taxon>
        <taxon>Paramphistomoidea</taxon>
        <taxon>Paramphistomidae</taxon>
        <taxon>Calicophoron</taxon>
    </lineage>
</organism>
<proteinExistence type="predicted"/>
<name>A0AAV2TKN5_CALDB</name>
<protein>
    <submittedName>
        <fullName evidence="2">Uncharacterized protein</fullName>
    </submittedName>
</protein>
<evidence type="ECO:0000313" key="2">
    <source>
        <dbReference type="EMBL" id="CAL5136968.1"/>
    </source>
</evidence>
<evidence type="ECO:0000313" key="3">
    <source>
        <dbReference type="Proteomes" id="UP001497525"/>
    </source>
</evidence>
<gene>
    <name evidence="2" type="ORF">CDAUBV1_LOCUS11252</name>
</gene>
<comment type="caution">
    <text evidence="2">The sequence shown here is derived from an EMBL/GenBank/DDBJ whole genome shotgun (WGS) entry which is preliminary data.</text>
</comment>
<evidence type="ECO:0000256" key="1">
    <source>
        <dbReference type="SAM" id="MobiDB-lite"/>
    </source>
</evidence>